<evidence type="ECO:0000313" key="2">
    <source>
        <dbReference type="EMBL" id="VDK32511.1"/>
    </source>
</evidence>
<reference evidence="2 3" key="2">
    <citation type="submission" date="2018-11" db="EMBL/GenBank/DDBJ databases">
        <authorList>
            <consortium name="Pathogen Informatics"/>
        </authorList>
    </citation>
    <scope>NUCLEOTIDE SEQUENCE [LARGE SCALE GENOMIC DNA]</scope>
</reference>
<accession>A0A183D0B3</accession>
<proteinExistence type="predicted"/>
<keyword evidence="3" id="KW-1185">Reference proteome</keyword>
<dbReference type="AlphaFoldDB" id="A0A183D0B3"/>
<feature type="region of interest" description="Disordered" evidence="1">
    <location>
        <begin position="1"/>
        <end position="27"/>
    </location>
</feature>
<dbReference type="Proteomes" id="UP000271098">
    <property type="component" value="Unassembled WGS sequence"/>
</dbReference>
<evidence type="ECO:0000256" key="1">
    <source>
        <dbReference type="SAM" id="MobiDB-lite"/>
    </source>
</evidence>
<evidence type="ECO:0000313" key="3">
    <source>
        <dbReference type="Proteomes" id="UP000271098"/>
    </source>
</evidence>
<dbReference type="EMBL" id="UYRT01003061">
    <property type="protein sequence ID" value="VDK32511.1"/>
    <property type="molecule type" value="Genomic_DNA"/>
</dbReference>
<gene>
    <name evidence="2" type="ORF">GPUH_LOCUS2154</name>
</gene>
<feature type="compositionally biased region" description="Low complexity" evidence="1">
    <location>
        <begin position="9"/>
        <end position="22"/>
    </location>
</feature>
<dbReference type="WBParaSite" id="GPUH_0000215901-mRNA-1">
    <property type="protein sequence ID" value="GPUH_0000215901-mRNA-1"/>
    <property type="gene ID" value="GPUH_0000215901"/>
</dbReference>
<name>A0A183D0B3_9BILA</name>
<sequence>MDVCRRLSHSSSASSVDTNHSSWSIIGDDGEDVDDYEFVSINDFYEDERDDYEFISNPQDLCEWRKMVCISFFFFTFFVTSLPPKSAKLEKFFCPKSRSFSVGFPILMRFLQLCNAENTY</sequence>
<protein>
    <submittedName>
        <fullName evidence="4">DDE_Tnp_1_7 domain-containing protein</fullName>
    </submittedName>
</protein>
<evidence type="ECO:0000313" key="4">
    <source>
        <dbReference type="WBParaSite" id="GPUH_0000215901-mRNA-1"/>
    </source>
</evidence>
<organism evidence="4">
    <name type="scientific">Gongylonema pulchrum</name>
    <dbReference type="NCBI Taxonomy" id="637853"/>
    <lineage>
        <taxon>Eukaryota</taxon>
        <taxon>Metazoa</taxon>
        <taxon>Ecdysozoa</taxon>
        <taxon>Nematoda</taxon>
        <taxon>Chromadorea</taxon>
        <taxon>Rhabditida</taxon>
        <taxon>Spirurina</taxon>
        <taxon>Spiruromorpha</taxon>
        <taxon>Spiruroidea</taxon>
        <taxon>Gongylonematidae</taxon>
        <taxon>Gongylonema</taxon>
    </lineage>
</organism>
<reference evidence="4" key="1">
    <citation type="submission" date="2016-06" db="UniProtKB">
        <authorList>
            <consortium name="WormBaseParasite"/>
        </authorList>
    </citation>
    <scope>IDENTIFICATION</scope>
</reference>